<dbReference type="Pfam" id="PF02798">
    <property type="entry name" value="GST_N"/>
    <property type="match status" value="1"/>
</dbReference>
<reference evidence="5" key="1">
    <citation type="submission" date="2010-03" db="EMBL/GenBank/DDBJ databases">
        <title>Cloning, characterization, and expression analysis of drought-resistance gene from Grimmia pilifera.</title>
        <authorList>
            <person name="Sha W."/>
            <person name="Song X."/>
        </authorList>
    </citation>
    <scope>NUCLEOTIDE SEQUENCE</scope>
</reference>
<comment type="similarity">
    <text evidence="1 2">Belongs to the GST superfamily.</text>
</comment>
<name>D6PYE7_9BRYO</name>
<dbReference type="AlphaFoldDB" id="D6PYE7"/>
<dbReference type="InterPro" id="IPR040079">
    <property type="entry name" value="Glutathione_S-Trfase"/>
</dbReference>
<dbReference type="SFLD" id="SFLDG01151">
    <property type="entry name" value="Main.2:_Nu-like"/>
    <property type="match status" value="1"/>
</dbReference>
<evidence type="ECO:0000256" key="2">
    <source>
        <dbReference type="RuleBase" id="RU003494"/>
    </source>
</evidence>
<dbReference type="SFLD" id="SFLDG00358">
    <property type="entry name" value="Main_(cytGST)"/>
    <property type="match status" value="1"/>
</dbReference>
<evidence type="ECO:0000313" key="5">
    <source>
        <dbReference type="EMBL" id="ADF56046.1"/>
    </source>
</evidence>
<dbReference type="SFLD" id="SFLDS00019">
    <property type="entry name" value="Glutathione_Transferase_(cytos"/>
    <property type="match status" value="1"/>
</dbReference>
<accession>D6PYE7</accession>
<protein>
    <submittedName>
        <fullName evidence="5">Glutathione S-transferase</fullName>
    </submittedName>
</protein>
<feature type="domain" description="GST N-terminal" evidence="3">
    <location>
        <begin position="2"/>
        <end position="89"/>
    </location>
</feature>
<dbReference type="InterPro" id="IPR036282">
    <property type="entry name" value="Glutathione-S-Trfase_C_sf"/>
</dbReference>
<proteinExistence type="evidence at transcript level"/>
<dbReference type="PROSITE" id="PS50404">
    <property type="entry name" value="GST_NTER"/>
    <property type="match status" value="1"/>
</dbReference>
<dbReference type="InterPro" id="IPR010987">
    <property type="entry name" value="Glutathione-S-Trfase_C-like"/>
</dbReference>
<organism evidence="5">
    <name type="scientific">Grimmia pilifera</name>
    <dbReference type="NCBI Taxonomy" id="254107"/>
    <lineage>
        <taxon>Eukaryota</taxon>
        <taxon>Viridiplantae</taxon>
        <taxon>Streptophyta</taxon>
        <taxon>Embryophyta</taxon>
        <taxon>Bryophyta</taxon>
        <taxon>Bryophytina</taxon>
        <taxon>Bryopsida</taxon>
        <taxon>Dicranidae</taxon>
        <taxon>Grimmiales</taxon>
        <taxon>Grimmiaceae</taxon>
        <taxon>Grimmia</taxon>
    </lineage>
</organism>
<feature type="domain" description="GST C-terminal" evidence="4">
    <location>
        <begin position="92"/>
        <end position="218"/>
    </location>
</feature>
<dbReference type="Gene3D" id="3.40.30.10">
    <property type="entry name" value="Glutaredoxin"/>
    <property type="match status" value="1"/>
</dbReference>
<keyword evidence="5" id="KW-0808">Transferase</keyword>
<dbReference type="InterPro" id="IPR004046">
    <property type="entry name" value="GST_C"/>
</dbReference>
<evidence type="ECO:0000256" key="1">
    <source>
        <dbReference type="ARBA" id="ARBA00007409"/>
    </source>
</evidence>
<dbReference type="SUPFAM" id="SSF52833">
    <property type="entry name" value="Thioredoxin-like"/>
    <property type="match status" value="1"/>
</dbReference>
<sequence>MASKIKYYGLATPNGQKVSVALEEMDLEYEPHIINIMKNEQFTPEFIAINPNSKIPAIVDPNGPDGKEFNCMESGAILLYLADKTGKFLSHDPRLKWETIQWVMFQMGGIGPMFGQFGHFFKYAKDKCQDPYPVERYTTEVKRLLGVLEKRLEGRDFIIDDGYSIADMAIFPWVGCVETGYQGGEKLGLKNFPKVMAWKNRCLERPKTAKAMTVCSLH</sequence>
<dbReference type="CDD" id="cd03048">
    <property type="entry name" value="GST_N_Ure2p_like"/>
    <property type="match status" value="1"/>
</dbReference>
<dbReference type="PROSITE" id="PS50405">
    <property type="entry name" value="GST_CTER"/>
    <property type="match status" value="1"/>
</dbReference>
<dbReference type="EMBL" id="GU989313">
    <property type="protein sequence ID" value="ADF56046.1"/>
    <property type="molecule type" value="mRNA"/>
</dbReference>
<dbReference type="Gene3D" id="1.20.1050.10">
    <property type="match status" value="1"/>
</dbReference>
<dbReference type="PANTHER" id="PTHR44051">
    <property type="entry name" value="GLUTATHIONE S-TRANSFERASE-RELATED"/>
    <property type="match status" value="1"/>
</dbReference>
<dbReference type="InterPro" id="IPR036249">
    <property type="entry name" value="Thioredoxin-like_sf"/>
</dbReference>
<dbReference type="PANTHER" id="PTHR44051:SF8">
    <property type="entry name" value="GLUTATHIONE S-TRANSFERASE GSTA"/>
    <property type="match status" value="1"/>
</dbReference>
<dbReference type="InterPro" id="IPR004045">
    <property type="entry name" value="Glutathione_S-Trfase_N"/>
</dbReference>
<evidence type="ECO:0000259" key="3">
    <source>
        <dbReference type="PROSITE" id="PS50404"/>
    </source>
</evidence>
<evidence type="ECO:0000259" key="4">
    <source>
        <dbReference type="PROSITE" id="PS50405"/>
    </source>
</evidence>
<dbReference type="Pfam" id="PF00043">
    <property type="entry name" value="GST_C"/>
    <property type="match status" value="1"/>
</dbReference>
<dbReference type="GO" id="GO:0016740">
    <property type="term" value="F:transferase activity"/>
    <property type="evidence" value="ECO:0007669"/>
    <property type="project" value="UniProtKB-KW"/>
</dbReference>
<dbReference type="SUPFAM" id="SSF47616">
    <property type="entry name" value="GST C-terminal domain-like"/>
    <property type="match status" value="1"/>
</dbReference>